<reference evidence="2" key="1">
    <citation type="submission" date="2021-11" db="EMBL/GenBank/DDBJ databases">
        <title>Isoprene-degrading acetogen.</title>
        <authorList>
            <person name="Yang Y."/>
            <person name="Jin H."/>
            <person name="Yan J."/>
        </authorList>
    </citation>
    <scope>NUCLEOTIDE SEQUENCE</scope>
    <source>
        <strain evidence="2">Berkeley</strain>
    </source>
</reference>
<sequence>MTGESFLLVLVSACLSGLLGTYMSNKHQREQQEKQLKLNLASDIFGYRYQLLEGIKIKSDFTCALNKVPIVFSNNNSIVKAYEEFLNSVLEKKPMKDRDEKLFALMKSICEDIDINHLNWDENLIKNPFHMNQ</sequence>
<accession>A0ABY6HEW5</accession>
<dbReference type="InterPro" id="IPR046502">
    <property type="entry name" value="DUF6680"/>
</dbReference>
<gene>
    <name evidence="2" type="ORF">LNN31_16800</name>
</gene>
<dbReference type="Proteomes" id="UP001163550">
    <property type="component" value="Chromosome"/>
</dbReference>
<dbReference type="RefSeq" id="WP_228880283.1">
    <property type="nucleotide sequence ID" value="NZ_CABIIK010000022.1"/>
</dbReference>
<organism evidence="2 3">
    <name type="scientific">Acetobacterium wieringae</name>
    <dbReference type="NCBI Taxonomy" id="52694"/>
    <lineage>
        <taxon>Bacteria</taxon>
        <taxon>Bacillati</taxon>
        <taxon>Bacillota</taxon>
        <taxon>Clostridia</taxon>
        <taxon>Eubacteriales</taxon>
        <taxon>Eubacteriaceae</taxon>
        <taxon>Acetobacterium</taxon>
    </lineage>
</organism>
<evidence type="ECO:0000313" key="2">
    <source>
        <dbReference type="EMBL" id="UYO62424.1"/>
    </source>
</evidence>
<protein>
    <recommendedName>
        <fullName evidence="1">DUF6680 domain-containing protein</fullName>
    </recommendedName>
</protein>
<evidence type="ECO:0000259" key="1">
    <source>
        <dbReference type="Pfam" id="PF20385"/>
    </source>
</evidence>
<dbReference type="Pfam" id="PF20385">
    <property type="entry name" value="DUF6680"/>
    <property type="match status" value="1"/>
</dbReference>
<keyword evidence="3" id="KW-1185">Reference proteome</keyword>
<name>A0ABY6HEW5_9FIRM</name>
<evidence type="ECO:0000313" key="3">
    <source>
        <dbReference type="Proteomes" id="UP001163550"/>
    </source>
</evidence>
<feature type="domain" description="DUF6680" evidence="1">
    <location>
        <begin position="7"/>
        <end position="116"/>
    </location>
</feature>
<dbReference type="EMBL" id="CP087994">
    <property type="protein sequence ID" value="UYO62424.1"/>
    <property type="molecule type" value="Genomic_DNA"/>
</dbReference>
<proteinExistence type="predicted"/>